<dbReference type="AlphaFoldDB" id="A0A420W720"/>
<dbReference type="OrthoDB" id="13372at2"/>
<evidence type="ECO:0000256" key="3">
    <source>
        <dbReference type="ARBA" id="ARBA00023065"/>
    </source>
</evidence>
<gene>
    <name evidence="5" type="ORF">C7457_1339</name>
</gene>
<evidence type="ECO:0000256" key="1">
    <source>
        <dbReference type="ARBA" id="ARBA00005850"/>
    </source>
</evidence>
<protein>
    <submittedName>
        <fullName evidence="5">V/A-type H+-transporting ATPase subunit D</fullName>
    </submittedName>
</protein>
<dbReference type="Proteomes" id="UP000280881">
    <property type="component" value="Unassembled WGS sequence"/>
</dbReference>
<organism evidence="5 6">
    <name type="scientific">Thermovibrio guaymasensis</name>
    <dbReference type="NCBI Taxonomy" id="240167"/>
    <lineage>
        <taxon>Bacteria</taxon>
        <taxon>Pseudomonadati</taxon>
        <taxon>Aquificota</taxon>
        <taxon>Aquificia</taxon>
        <taxon>Desulfurobacteriales</taxon>
        <taxon>Desulfurobacteriaceae</taxon>
        <taxon>Thermovibrio</taxon>
    </lineage>
</organism>
<dbReference type="PANTHER" id="PTHR11671">
    <property type="entry name" value="V-TYPE ATP SYNTHASE SUBUNIT D"/>
    <property type="match status" value="1"/>
</dbReference>
<keyword evidence="4" id="KW-0175">Coiled coil</keyword>
<feature type="coiled-coil region" evidence="4">
    <location>
        <begin position="8"/>
        <end position="53"/>
    </location>
</feature>
<name>A0A420W720_9BACT</name>
<reference evidence="5 6" key="1">
    <citation type="submission" date="2018-10" db="EMBL/GenBank/DDBJ databases">
        <title>Genomic Encyclopedia of Type Strains, Phase IV (KMG-IV): sequencing the most valuable type-strain genomes for metagenomic binning, comparative biology and taxonomic classification.</title>
        <authorList>
            <person name="Goeker M."/>
        </authorList>
    </citation>
    <scope>NUCLEOTIDE SEQUENCE [LARGE SCALE GENOMIC DNA]</scope>
    <source>
        <strain evidence="5 6">DSM 15521</strain>
    </source>
</reference>
<dbReference type="InterPro" id="IPR002699">
    <property type="entry name" value="V_ATPase_D"/>
</dbReference>
<proteinExistence type="inferred from homology"/>
<evidence type="ECO:0000256" key="4">
    <source>
        <dbReference type="SAM" id="Coils"/>
    </source>
</evidence>
<dbReference type="Gene3D" id="1.10.287.3240">
    <property type="match status" value="1"/>
</dbReference>
<keyword evidence="6" id="KW-1185">Reference proteome</keyword>
<evidence type="ECO:0000313" key="6">
    <source>
        <dbReference type="Proteomes" id="UP000280881"/>
    </source>
</evidence>
<accession>A0A420W720</accession>
<evidence type="ECO:0000313" key="5">
    <source>
        <dbReference type="EMBL" id="RKQ61879.1"/>
    </source>
</evidence>
<dbReference type="GO" id="GO:0046961">
    <property type="term" value="F:proton-transporting ATPase activity, rotational mechanism"/>
    <property type="evidence" value="ECO:0007669"/>
    <property type="project" value="InterPro"/>
</dbReference>
<dbReference type="RefSeq" id="WP_121171319.1">
    <property type="nucleotide sequence ID" value="NZ_RBIE01000002.1"/>
</dbReference>
<comment type="caution">
    <text evidence="5">The sequence shown here is derived from an EMBL/GenBank/DDBJ whole genome shotgun (WGS) entry which is preliminary data.</text>
</comment>
<dbReference type="EMBL" id="RBIE01000002">
    <property type="protein sequence ID" value="RKQ61879.1"/>
    <property type="molecule type" value="Genomic_DNA"/>
</dbReference>
<dbReference type="NCBIfam" id="TIGR00309">
    <property type="entry name" value="V_ATPase_subD"/>
    <property type="match status" value="1"/>
</dbReference>
<evidence type="ECO:0000256" key="2">
    <source>
        <dbReference type="ARBA" id="ARBA00022448"/>
    </source>
</evidence>
<keyword evidence="2" id="KW-0813">Transport</keyword>
<dbReference type="Pfam" id="PF01813">
    <property type="entry name" value="ATP-synt_D"/>
    <property type="match status" value="1"/>
</dbReference>
<sequence length="198" mass="23611">MIKSRTELLKLKEEKEFLEEGKRIFEEKRNILLKEVMKIVDEIEEKRKRLNVKVLEGYRNLSKAIMETGEERLLKEKSKGGKINLNVKKIVFAGVVLPKVTYEFKKEVSIDREDVIFVKVAEKIFREVVELILEIAELEMKGWRMAEEIKKTTIRINAIENFYLPDYKLKIKRIEEDLEEEERNSIALLKSWRLARKK</sequence>
<keyword evidence="3" id="KW-0406">Ion transport</keyword>
<feature type="coiled-coil region" evidence="4">
    <location>
        <begin position="121"/>
        <end position="191"/>
    </location>
</feature>
<comment type="similarity">
    <text evidence="1">Belongs to the V-ATPase D subunit family.</text>
</comment>